<comment type="caution">
    <text evidence="1">The sequence shown here is derived from an EMBL/GenBank/DDBJ whole genome shotgun (WGS) entry which is preliminary data.</text>
</comment>
<gene>
    <name evidence="1" type="ORF">BOTNAR_3231g00010</name>
</gene>
<evidence type="ECO:0000313" key="2">
    <source>
        <dbReference type="Proteomes" id="UP000297452"/>
    </source>
</evidence>
<evidence type="ECO:0000313" key="1">
    <source>
        <dbReference type="EMBL" id="TGO43528.1"/>
    </source>
</evidence>
<proteinExistence type="predicted"/>
<sequence>MQINPSLTSQNCSSGIMANITYCISHIWAWDTPIVSDTMDAVAYAEVSAAASISWLATWSAAQSAAQTAMESSAPASSAPTSSQLQNFTATLSSSYATTST</sequence>
<dbReference type="EMBL" id="PQXJ01003224">
    <property type="protein sequence ID" value="TGO43528.1"/>
    <property type="molecule type" value="Genomic_DNA"/>
</dbReference>
<name>A0A4Z1H3I2_9HELO</name>
<keyword evidence="2" id="KW-1185">Reference proteome</keyword>
<accession>A0A4Z1H3I2</accession>
<reference evidence="1 2" key="1">
    <citation type="submission" date="2017-12" db="EMBL/GenBank/DDBJ databases">
        <title>Comparative genomics of Botrytis spp.</title>
        <authorList>
            <person name="Valero-Jimenez C.A."/>
            <person name="Tapia P."/>
            <person name="Veloso J."/>
            <person name="Silva-Moreno E."/>
            <person name="Staats M."/>
            <person name="Valdes J.H."/>
            <person name="Van Kan J.A.L."/>
        </authorList>
    </citation>
    <scope>NUCLEOTIDE SEQUENCE [LARGE SCALE GENOMIC DNA]</scope>
    <source>
        <strain evidence="1 2">MUCL2120</strain>
    </source>
</reference>
<organism evidence="1 2">
    <name type="scientific">Botryotinia narcissicola</name>
    <dbReference type="NCBI Taxonomy" id="278944"/>
    <lineage>
        <taxon>Eukaryota</taxon>
        <taxon>Fungi</taxon>
        <taxon>Dikarya</taxon>
        <taxon>Ascomycota</taxon>
        <taxon>Pezizomycotina</taxon>
        <taxon>Leotiomycetes</taxon>
        <taxon>Helotiales</taxon>
        <taxon>Sclerotiniaceae</taxon>
        <taxon>Botryotinia</taxon>
    </lineage>
</organism>
<dbReference type="AlphaFoldDB" id="A0A4Z1H3I2"/>
<protein>
    <submittedName>
        <fullName evidence="1">Uncharacterized protein</fullName>
    </submittedName>
</protein>
<dbReference type="Proteomes" id="UP000297452">
    <property type="component" value="Unassembled WGS sequence"/>
</dbReference>